<accession>I6WIQ7</accession>
<evidence type="ECO:0000256" key="1">
    <source>
        <dbReference type="SAM" id="Phobius"/>
    </source>
</evidence>
<keyword evidence="3" id="KW-1185">Reference proteome</keyword>
<keyword evidence="1" id="KW-0472">Membrane</keyword>
<dbReference type="KEGG" id="vg:40235414"/>
<keyword evidence="1" id="KW-0812">Transmembrane</keyword>
<organism evidence="2 3">
    <name type="scientific">Mycobacterium phage MacnCheese</name>
    <dbReference type="NCBI Taxonomy" id="2927982"/>
    <lineage>
        <taxon>Viruses</taxon>
        <taxon>Duplodnaviria</taxon>
        <taxon>Heunggongvirae</taxon>
        <taxon>Uroviricota</taxon>
        <taxon>Caudoviricetes</taxon>
        <taxon>Weiservirinae</taxon>
        <taxon>Keshuvirus</taxon>
        <taxon>Keshuvirus macncheese</taxon>
    </lineage>
</organism>
<gene>
    <name evidence="2" type="primary">3</name>
    <name evidence="2" type="ORF">MACNCHEESE_3</name>
</gene>
<dbReference type="Proteomes" id="UP000009002">
    <property type="component" value="Segment"/>
</dbReference>
<evidence type="ECO:0000313" key="2">
    <source>
        <dbReference type="EMBL" id="AFN37793.1"/>
    </source>
</evidence>
<dbReference type="GeneID" id="40235414"/>
<sequence length="57" mass="5985">MSASDRLTEAERLVDAQTFVDGDMNHAYVLALLAVGGLLQEIVGLLTVQVTAAAPKT</sequence>
<keyword evidence="1" id="KW-1133">Transmembrane helix</keyword>
<protein>
    <submittedName>
        <fullName evidence="2">Uncharacterized protein</fullName>
    </submittedName>
</protein>
<name>I6WIQ7_9CAUD</name>
<dbReference type="RefSeq" id="YP_009638561.1">
    <property type="nucleotide sequence ID" value="NC_042338.1"/>
</dbReference>
<reference evidence="3" key="1">
    <citation type="submission" date="2012-05" db="EMBL/GenBank/DDBJ databases">
        <authorList>
            <person name="Everding T.M."/>
            <person name="Alkanani M.S."/>
            <person name="Bell A.C."/>
            <person name="Bohner A."/>
            <person name="Burghgraef A.L."/>
            <person name="DeVries J.T."/>
            <person name="Hooker S.J."/>
            <person name="Jansma C.A."/>
            <person name="Lang J.M."/>
            <person name="Lin J.Y."/>
            <person name="Newhof J.T."/>
            <person name="Noyes I.C.B."/>
            <person name="Schultz L.N."/>
            <person name="Stewart S.L."/>
            <person name="VandeHaar P.S."/>
            <person name="Vasquez J.A."/>
            <person name="Veldkamp K.L."/>
            <person name="Venema K.M."/>
            <person name="Westra V.A."/>
            <person name="Wrobel K.E."/>
            <person name="Harris A.D."/>
            <person name="Wertz J.T."/>
            <person name="DeJong R.J."/>
            <person name="Buck G.A."/>
            <person name="Campbell R."/>
            <person name="Carvalho M.R."/>
            <person name="Johnson A."/>
            <person name="Kettlewell J.M."/>
            <person name="Lee V."/>
            <person name="Loviza R."/>
            <person name="Renner D."/>
            <person name="Serrano M.G."/>
            <person name="Voegtly L.J."/>
            <person name="Walstead R."/>
            <person name="Wang Y.P."/>
            <person name="Bradley K.W."/>
            <person name="Khaja R."/>
            <person name="Lewis M.F."/>
            <person name="Barker L.P."/>
            <person name="Asai D.J."/>
            <person name="Bowman C.A."/>
            <person name="Russell D.A."/>
            <person name="Pope W.H."/>
            <person name="Jacobs-Sera D."/>
            <person name="Hendrix R.W."/>
            <person name="Hatfull G.F."/>
        </authorList>
    </citation>
    <scope>NUCLEOTIDE SEQUENCE [LARGE SCALE GENOMIC DNA]</scope>
</reference>
<evidence type="ECO:0000313" key="3">
    <source>
        <dbReference type="Proteomes" id="UP000009002"/>
    </source>
</evidence>
<feature type="transmembrane region" description="Helical" evidence="1">
    <location>
        <begin position="27"/>
        <end position="48"/>
    </location>
</feature>
<proteinExistence type="predicted"/>
<dbReference type="EMBL" id="JX042579">
    <property type="protein sequence ID" value="AFN37793.1"/>
    <property type="molecule type" value="Genomic_DNA"/>
</dbReference>